<comment type="caution">
    <text evidence="1">The sequence shown here is derived from an EMBL/GenBank/DDBJ whole genome shotgun (WGS) entry which is preliminary data.</text>
</comment>
<name>A0ACC2GM30_DALPE</name>
<sequence>MKRKHHYSCSSDSELDDNIEVEKSSGDENGNIHSPNDLMSPPRSTQTQARKRRRGIIEKRRRDRINSSLTELRRLVPSAFEKQGSSKLEKAEILQMTVDHLKMLHAAGGKGYFEAHSLAKDYRSLGFRECLAETACYLSIMEGRDETDPLRARLVSHLNSYASLRDVHTGLSGRSGLVAWSSAFGAPLAHLPHPLLLPHPRGQTPDTRSSPPAPSSSAPSSCSTGGPVTSRLPSAPVRVTPSSTLALGMSHLVPASKLPPIPHLISPDPALSAVPLSLSAFPLVSPVTIDPAGPSTSLRKQPHRPWGTEIGVF</sequence>
<evidence type="ECO:0000313" key="1">
    <source>
        <dbReference type="EMBL" id="KAJ8004711.1"/>
    </source>
</evidence>
<proteinExistence type="predicted"/>
<dbReference type="Proteomes" id="UP001157502">
    <property type="component" value="Chromosome 11"/>
</dbReference>
<organism evidence="1 2">
    <name type="scientific">Dallia pectoralis</name>
    <name type="common">Alaska blackfish</name>
    <dbReference type="NCBI Taxonomy" id="75939"/>
    <lineage>
        <taxon>Eukaryota</taxon>
        <taxon>Metazoa</taxon>
        <taxon>Chordata</taxon>
        <taxon>Craniata</taxon>
        <taxon>Vertebrata</taxon>
        <taxon>Euteleostomi</taxon>
        <taxon>Actinopterygii</taxon>
        <taxon>Neopterygii</taxon>
        <taxon>Teleostei</taxon>
        <taxon>Protacanthopterygii</taxon>
        <taxon>Esociformes</taxon>
        <taxon>Umbridae</taxon>
        <taxon>Dallia</taxon>
    </lineage>
</organism>
<gene>
    <name evidence="1" type="ORF">DPEC_G00139140</name>
</gene>
<accession>A0ACC2GM30</accession>
<protein>
    <submittedName>
        <fullName evidence="1">Uncharacterized protein</fullName>
    </submittedName>
</protein>
<reference evidence="1" key="1">
    <citation type="submission" date="2021-05" db="EMBL/GenBank/DDBJ databases">
        <authorList>
            <person name="Pan Q."/>
            <person name="Jouanno E."/>
            <person name="Zahm M."/>
            <person name="Klopp C."/>
            <person name="Cabau C."/>
            <person name="Louis A."/>
            <person name="Berthelot C."/>
            <person name="Parey E."/>
            <person name="Roest Crollius H."/>
            <person name="Montfort J."/>
            <person name="Robinson-Rechavi M."/>
            <person name="Bouchez O."/>
            <person name="Lampietro C."/>
            <person name="Lopez Roques C."/>
            <person name="Donnadieu C."/>
            <person name="Postlethwait J."/>
            <person name="Bobe J."/>
            <person name="Dillon D."/>
            <person name="Chandos A."/>
            <person name="von Hippel F."/>
            <person name="Guiguen Y."/>
        </authorList>
    </citation>
    <scope>NUCLEOTIDE SEQUENCE</scope>
    <source>
        <strain evidence="1">YG-Jan2019</strain>
    </source>
</reference>
<keyword evidence="2" id="KW-1185">Reference proteome</keyword>
<evidence type="ECO:0000313" key="2">
    <source>
        <dbReference type="Proteomes" id="UP001157502"/>
    </source>
</evidence>
<dbReference type="EMBL" id="CM055738">
    <property type="protein sequence ID" value="KAJ8004711.1"/>
    <property type="molecule type" value="Genomic_DNA"/>
</dbReference>